<accession>A0ABQ4X197</accession>
<organism evidence="3 4">
    <name type="scientific">Tanacetum coccineum</name>
    <dbReference type="NCBI Taxonomy" id="301880"/>
    <lineage>
        <taxon>Eukaryota</taxon>
        <taxon>Viridiplantae</taxon>
        <taxon>Streptophyta</taxon>
        <taxon>Embryophyta</taxon>
        <taxon>Tracheophyta</taxon>
        <taxon>Spermatophyta</taxon>
        <taxon>Magnoliopsida</taxon>
        <taxon>eudicotyledons</taxon>
        <taxon>Gunneridae</taxon>
        <taxon>Pentapetalae</taxon>
        <taxon>asterids</taxon>
        <taxon>campanulids</taxon>
        <taxon>Asterales</taxon>
        <taxon>Asteraceae</taxon>
        <taxon>Asteroideae</taxon>
        <taxon>Anthemideae</taxon>
        <taxon>Anthemidinae</taxon>
        <taxon>Tanacetum</taxon>
    </lineage>
</organism>
<evidence type="ECO:0000259" key="2">
    <source>
        <dbReference type="Pfam" id="PF07727"/>
    </source>
</evidence>
<evidence type="ECO:0000313" key="4">
    <source>
        <dbReference type="Proteomes" id="UP001151760"/>
    </source>
</evidence>
<dbReference type="PANTHER" id="PTHR11439:SF489">
    <property type="entry name" value="RNA-DIRECTED DNA POLYMERASE"/>
    <property type="match status" value="1"/>
</dbReference>
<dbReference type="Proteomes" id="UP001151760">
    <property type="component" value="Unassembled WGS sequence"/>
</dbReference>
<proteinExistence type="predicted"/>
<feature type="compositionally biased region" description="Polar residues" evidence="1">
    <location>
        <begin position="79"/>
        <end position="96"/>
    </location>
</feature>
<evidence type="ECO:0000256" key="1">
    <source>
        <dbReference type="SAM" id="MobiDB-lite"/>
    </source>
</evidence>
<feature type="domain" description="Reverse transcriptase Ty1/copia-type" evidence="2">
    <location>
        <begin position="282"/>
        <end position="353"/>
    </location>
</feature>
<dbReference type="SUPFAM" id="SSF56672">
    <property type="entry name" value="DNA/RNA polymerases"/>
    <property type="match status" value="1"/>
</dbReference>
<comment type="caution">
    <text evidence="3">The sequence shown here is derived from an EMBL/GenBank/DDBJ whole genome shotgun (WGS) entry which is preliminary data.</text>
</comment>
<reference evidence="3" key="2">
    <citation type="submission" date="2022-01" db="EMBL/GenBank/DDBJ databases">
        <authorList>
            <person name="Yamashiro T."/>
            <person name="Shiraishi A."/>
            <person name="Satake H."/>
            <person name="Nakayama K."/>
        </authorList>
    </citation>
    <scope>NUCLEOTIDE SEQUENCE</scope>
</reference>
<sequence>MYPSRSQPDMSDTTKSTLAILRAMIGAKTSFESGGIYVTADFPINSGNDVDSSDNNFATQNEKVITLEENVFSEGNMDKNPNTVSQDNQNLRRSSRQSVFPKNYNDFVVDSKVKYGIEKYVGYSKLNSENYCFITQLNKHFEPKFFSEASKFPHWIDVMNQEMNTLLRNDNWEIVDLPKGRKAIGSKWIYKIKFQSSGEIDRFKARLVAQGFGQKEGIDYEETFSPVVKMVTVRCLLNIAVSQSWPICQLYVNNAFLYGDLDEDVYMRPLKDIFLQTDKGVFLALLIYVDDIIITGNNVAEIENFKVFLKSKFLIKDLGKLKYFLGIKVVDTDKGICLNQRKYVLDLLSEYGMLLLILLYCLNWSFLMRLQQFMHSPLKSHLKTAFKILRYLKGYPGLGIHFVKTSGMFFSAFSNVDWAKCVITRKFVTGYCILLNNSLISWKSKKQNTLSKSSTEAEYRALASVTSKVIWNLKILKDLKIENLLPVNLHCDSNSAIKIAANLVFHERTKHLEIDLHFAREKNSKGAEGEYRGVGNAVAETAWVRNLLRELLVPLRTATLVYCDNVSAVYLSCNPVQHQRTKHIEIGIHFVRDFVATGHVRVLHVPSRYQFADIFTKGLPSPLFAEFRSSLSVRHPPAPTAGAY</sequence>
<reference evidence="3" key="1">
    <citation type="journal article" date="2022" name="Int. J. Mol. Sci.">
        <title>Draft Genome of Tanacetum Coccineum: Genomic Comparison of Closely Related Tanacetum-Family Plants.</title>
        <authorList>
            <person name="Yamashiro T."/>
            <person name="Shiraishi A."/>
            <person name="Nakayama K."/>
            <person name="Satake H."/>
        </authorList>
    </citation>
    <scope>NUCLEOTIDE SEQUENCE</scope>
</reference>
<dbReference type="PANTHER" id="PTHR11439">
    <property type="entry name" value="GAG-POL-RELATED RETROTRANSPOSON"/>
    <property type="match status" value="1"/>
</dbReference>
<feature type="domain" description="Reverse transcriptase Ty1/copia-type" evidence="2">
    <location>
        <begin position="169"/>
        <end position="269"/>
    </location>
</feature>
<dbReference type="InterPro" id="IPR013103">
    <property type="entry name" value="RVT_2"/>
</dbReference>
<evidence type="ECO:0000313" key="3">
    <source>
        <dbReference type="EMBL" id="GJS58848.1"/>
    </source>
</evidence>
<dbReference type="Pfam" id="PF07727">
    <property type="entry name" value="RVT_2"/>
    <property type="match status" value="2"/>
</dbReference>
<dbReference type="CDD" id="cd09272">
    <property type="entry name" value="RNase_HI_RT_Ty1"/>
    <property type="match status" value="1"/>
</dbReference>
<protein>
    <submittedName>
        <fullName evidence="3">Ribonuclease H-like domain-containing protein</fullName>
    </submittedName>
</protein>
<gene>
    <name evidence="3" type="ORF">Tco_0653632</name>
</gene>
<name>A0ABQ4X197_9ASTR</name>
<keyword evidence="4" id="KW-1185">Reference proteome</keyword>
<dbReference type="EMBL" id="BQNB010009108">
    <property type="protein sequence ID" value="GJS58848.1"/>
    <property type="molecule type" value="Genomic_DNA"/>
</dbReference>
<dbReference type="InterPro" id="IPR043502">
    <property type="entry name" value="DNA/RNA_pol_sf"/>
</dbReference>
<feature type="region of interest" description="Disordered" evidence="1">
    <location>
        <begin position="74"/>
        <end position="96"/>
    </location>
</feature>